<evidence type="ECO:0000313" key="1">
    <source>
        <dbReference type="EMBL" id="RAR74252.1"/>
    </source>
</evidence>
<evidence type="ECO:0000313" key="2">
    <source>
        <dbReference type="Proteomes" id="UP000248840"/>
    </source>
</evidence>
<reference evidence="1 2" key="1">
    <citation type="submission" date="2018-06" db="EMBL/GenBank/DDBJ databases">
        <title>Genomic Encyclopedia of Archaeal and Bacterial Type Strains, Phase II (KMG-II): from individual species to whole genera.</title>
        <authorList>
            <person name="Goeker M."/>
        </authorList>
    </citation>
    <scope>NUCLEOTIDE SEQUENCE [LARGE SCALE GENOMIC DNA]</scope>
    <source>
        <strain evidence="1 2">DSM 25663</strain>
    </source>
</reference>
<protein>
    <recommendedName>
        <fullName evidence="3">Leucine rich repeat (LRR) protein</fullName>
    </recommendedName>
</protein>
<dbReference type="InterPro" id="IPR001611">
    <property type="entry name" value="Leu-rich_rpt"/>
</dbReference>
<gene>
    <name evidence="1" type="ORF">CLV55_102185</name>
</gene>
<organism evidence="1 2">
    <name type="scientific">Flavobacterium aciduliphilum</name>
    <dbReference type="NCBI Taxonomy" id="1101402"/>
    <lineage>
        <taxon>Bacteria</taxon>
        <taxon>Pseudomonadati</taxon>
        <taxon>Bacteroidota</taxon>
        <taxon>Flavobacteriia</taxon>
        <taxon>Flavobacteriales</taxon>
        <taxon>Flavobacteriaceae</taxon>
        <taxon>Flavobacterium</taxon>
    </lineage>
</organism>
<name>A0A328YPZ4_9FLAO</name>
<dbReference type="Proteomes" id="UP000248840">
    <property type="component" value="Unassembled WGS sequence"/>
</dbReference>
<dbReference type="PROSITE" id="PS51450">
    <property type="entry name" value="LRR"/>
    <property type="match status" value="1"/>
</dbReference>
<dbReference type="AlphaFoldDB" id="A0A328YPZ4"/>
<evidence type="ECO:0008006" key="3">
    <source>
        <dbReference type="Google" id="ProtNLM"/>
    </source>
</evidence>
<dbReference type="Gene3D" id="3.80.10.10">
    <property type="entry name" value="Ribonuclease Inhibitor"/>
    <property type="match status" value="1"/>
</dbReference>
<proteinExistence type="predicted"/>
<sequence>MQLSDSTRHLLAQHLHWIKIGYDEIKLNEVVNIISRENLFSATRLNQLEEKIGTPENINFELEELEKLTCFYPCLIKFDGNLNFLKYCTNLEEVDLACLDLEDISDLVHLKKLININLCSNKIDSIDALATLENLEDIDLTYCKPVSLKPLLNHKRIKNITLEEIEDEADILEIISNQEECSAEYIIKNSTDLHGLTFPKYWVFIKLKKETLTINMISLMTDKLSSFCQIAPELINDRSFYDAYRSLLNVEIDKRVSAILKSNYEVLEVVKYHTEEEIEFELQMKIKKLN</sequence>
<dbReference type="OrthoDB" id="9861390at2"/>
<dbReference type="RefSeq" id="WP_112112394.1">
    <property type="nucleotide sequence ID" value="NZ_QLSZ01000002.1"/>
</dbReference>
<keyword evidence="2" id="KW-1185">Reference proteome</keyword>
<dbReference type="InterPro" id="IPR032675">
    <property type="entry name" value="LRR_dom_sf"/>
</dbReference>
<comment type="caution">
    <text evidence="1">The sequence shown here is derived from an EMBL/GenBank/DDBJ whole genome shotgun (WGS) entry which is preliminary data.</text>
</comment>
<dbReference type="EMBL" id="QLSZ01000002">
    <property type="protein sequence ID" value="RAR74252.1"/>
    <property type="molecule type" value="Genomic_DNA"/>
</dbReference>
<accession>A0A328YPZ4</accession>
<dbReference type="SUPFAM" id="SSF52058">
    <property type="entry name" value="L domain-like"/>
    <property type="match status" value="1"/>
</dbReference>